<dbReference type="InterPro" id="IPR041122">
    <property type="entry name" value="RecJ_OB"/>
</dbReference>
<dbReference type="GO" id="GO:0008409">
    <property type="term" value="F:5'-3' exonuclease activity"/>
    <property type="evidence" value="ECO:0007669"/>
    <property type="project" value="InterPro"/>
</dbReference>
<evidence type="ECO:0000313" key="9">
    <source>
        <dbReference type="EMBL" id="VXD21104.1"/>
    </source>
</evidence>
<dbReference type="EMBL" id="CZCU02000148">
    <property type="protein sequence ID" value="VXD21104.1"/>
    <property type="molecule type" value="Genomic_DNA"/>
</dbReference>
<evidence type="ECO:0000259" key="7">
    <source>
        <dbReference type="Pfam" id="PF02272"/>
    </source>
</evidence>
<evidence type="ECO:0000256" key="4">
    <source>
        <dbReference type="ARBA" id="ARBA00022801"/>
    </source>
</evidence>
<dbReference type="Pfam" id="PF17768">
    <property type="entry name" value="RecJ_OB"/>
    <property type="match status" value="1"/>
</dbReference>
<dbReference type="InterPro" id="IPR051673">
    <property type="entry name" value="SSDNA_exonuclease_RecJ"/>
</dbReference>
<reference evidence="9" key="1">
    <citation type="submission" date="2019-10" db="EMBL/GenBank/DDBJ databases">
        <authorList>
            <consortium name="Genoscope - CEA"/>
            <person name="William W."/>
        </authorList>
    </citation>
    <scope>NUCLEOTIDE SEQUENCE [LARGE SCALE GENOMIC DNA]</scope>
    <source>
        <strain evidence="9">BBR_PRJEB10992</strain>
    </source>
</reference>
<proteinExistence type="inferred from homology"/>
<keyword evidence="3" id="KW-0540">Nuclease</keyword>
<dbReference type="Pfam" id="PF02272">
    <property type="entry name" value="DHHA1"/>
    <property type="match status" value="1"/>
</dbReference>
<dbReference type="InterPro" id="IPR004610">
    <property type="entry name" value="RecJ"/>
</dbReference>
<dbReference type="InterPro" id="IPR038763">
    <property type="entry name" value="DHH_sf"/>
</dbReference>
<protein>
    <recommendedName>
        <fullName evidence="2">Single-stranded-DNA-specific exonuclease RecJ</fullName>
    </recommendedName>
</protein>
<dbReference type="OrthoDB" id="9809852at2"/>
<dbReference type="Pfam" id="PF01368">
    <property type="entry name" value="DHH"/>
    <property type="match status" value="1"/>
</dbReference>
<dbReference type="GO" id="GO:0006310">
    <property type="term" value="P:DNA recombination"/>
    <property type="evidence" value="ECO:0007669"/>
    <property type="project" value="InterPro"/>
</dbReference>
<evidence type="ECO:0000259" key="6">
    <source>
        <dbReference type="Pfam" id="PF01368"/>
    </source>
</evidence>
<dbReference type="AlphaFoldDB" id="A0A7Z9BRW6"/>
<dbReference type="Proteomes" id="UP000184550">
    <property type="component" value="Unassembled WGS sequence"/>
</dbReference>
<evidence type="ECO:0000313" key="10">
    <source>
        <dbReference type="Proteomes" id="UP000184550"/>
    </source>
</evidence>
<feature type="domain" description="DHHA1" evidence="7">
    <location>
        <begin position="358"/>
        <end position="469"/>
    </location>
</feature>
<evidence type="ECO:0000256" key="2">
    <source>
        <dbReference type="ARBA" id="ARBA00019841"/>
    </source>
</evidence>
<keyword evidence="5 9" id="KW-0269">Exonuclease</keyword>
<comment type="similarity">
    <text evidence="1">Belongs to the RecJ family.</text>
</comment>
<keyword evidence="4" id="KW-0378">Hydrolase</keyword>
<keyword evidence="10" id="KW-1185">Reference proteome</keyword>
<dbReference type="GO" id="GO:0003676">
    <property type="term" value="F:nucleic acid binding"/>
    <property type="evidence" value="ECO:0007669"/>
    <property type="project" value="InterPro"/>
</dbReference>
<dbReference type="RefSeq" id="WP_083623547.1">
    <property type="nucleotide sequence ID" value="NZ_LR734876.1"/>
</dbReference>
<dbReference type="InterPro" id="IPR003156">
    <property type="entry name" value="DHHA1_dom"/>
</dbReference>
<gene>
    <name evidence="9" type="ORF">PL8927_710051</name>
</gene>
<dbReference type="PANTHER" id="PTHR30255:SF2">
    <property type="entry name" value="SINGLE-STRANDED-DNA-SPECIFIC EXONUCLEASE RECJ"/>
    <property type="match status" value="1"/>
</dbReference>
<dbReference type="PANTHER" id="PTHR30255">
    <property type="entry name" value="SINGLE-STRANDED-DNA-SPECIFIC EXONUCLEASE RECJ"/>
    <property type="match status" value="1"/>
</dbReference>
<dbReference type="SUPFAM" id="SSF64182">
    <property type="entry name" value="DHH phosphoesterases"/>
    <property type="match status" value="1"/>
</dbReference>
<comment type="caution">
    <text evidence="9">The sequence shown here is derived from an EMBL/GenBank/DDBJ whole genome shotgun (WGS) entry which is preliminary data.</text>
</comment>
<accession>A0A7Z9BRW6</accession>
<evidence type="ECO:0000256" key="3">
    <source>
        <dbReference type="ARBA" id="ARBA00022722"/>
    </source>
</evidence>
<dbReference type="Gene3D" id="3.90.1640.30">
    <property type="match status" value="1"/>
</dbReference>
<evidence type="ECO:0000259" key="8">
    <source>
        <dbReference type="Pfam" id="PF17768"/>
    </source>
</evidence>
<name>A0A7Z9BRW6_9CYAN</name>
<dbReference type="Gene3D" id="3.10.310.30">
    <property type="match status" value="1"/>
</dbReference>
<organism evidence="9 10">
    <name type="scientific">Planktothrix serta PCC 8927</name>
    <dbReference type="NCBI Taxonomy" id="671068"/>
    <lineage>
        <taxon>Bacteria</taxon>
        <taxon>Bacillati</taxon>
        <taxon>Cyanobacteriota</taxon>
        <taxon>Cyanophyceae</taxon>
        <taxon>Oscillatoriophycideae</taxon>
        <taxon>Oscillatoriales</taxon>
        <taxon>Microcoleaceae</taxon>
        <taxon>Planktothrix</taxon>
    </lineage>
</organism>
<evidence type="ECO:0000256" key="5">
    <source>
        <dbReference type="ARBA" id="ARBA00022839"/>
    </source>
</evidence>
<feature type="domain" description="RecJ OB" evidence="8">
    <location>
        <begin position="486"/>
        <end position="595"/>
    </location>
</feature>
<dbReference type="NCBIfam" id="TIGR00644">
    <property type="entry name" value="recJ"/>
    <property type="match status" value="1"/>
</dbReference>
<dbReference type="GO" id="GO:0006281">
    <property type="term" value="P:DNA repair"/>
    <property type="evidence" value="ECO:0007669"/>
    <property type="project" value="InterPro"/>
</dbReference>
<feature type="domain" description="DDH" evidence="6">
    <location>
        <begin position="83"/>
        <end position="236"/>
    </location>
</feature>
<dbReference type="InterPro" id="IPR001667">
    <property type="entry name" value="DDH_dom"/>
</dbReference>
<evidence type="ECO:0000256" key="1">
    <source>
        <dbReference type="ARBA" id="ARBA00005915"/>
    </source>
</evidence>
<sequence length="794" mass="90507">MWQIQPNLDIPEWMIPIIQEYAPQISGKYIAQLLLNRGIKTPEQLIGFLNPQCYQPASPFEFGIEIERAIDRLILARNRQEIVIIWGDFDADGITATSVLWDGLGQFFNRENQQLSYYIPNRLTESHGLNCAGIDQLYHQGCQLIVTCDTGSTNLKEIEYANQLGIDIIVTDHHTLLEERPPVIAIINPRYLSPDHPLYHLSGVAVAYKLIEALYETLPHIPQRPLEDLLDLVAIGLIADLVQLKGDCRYLAQVGIEKLQQQLHKPTRPGVAKLLDLCKRTGDRPTDISFGLGPRINAVSRIYGDAKFCVELLTSRDQKRCQQLALETELANTRRKALQQDVTRDVTAKLRKIDLSTTQVIVLSDAQWPGGVLGLVAGQVAQIYCRPTILLSTEGTLDLGSYEDQNQQDLEVKLARGSARSVNQIDLYELVKSQSHLLHQFGGHPLAAGLSLPIKNLPIFIDAINRQMREQLESSLEEVGQRNIEIDLVCTVSELGFDLFQELKLLEPCGMGNPVPKILIQNCWFVNPWHSLEQDLRGRKVQYIKTTFELWDKSTSTGFSGVWWGHYKDDLPDGRWDIIVELDFNTFKKQYEIRLLELRSAQDHAPLSSINLADHPILDYRNQNLDEILSDSGISENSLILKDCPTCWEDLQAWFRRAYIQKRPLAIAYTIPELLPPQKIWEQLIGIAKYLSRTHQPVTRQQLRTQLNLGEIPLKIGFESLKLLGFKIEYRDHAFYITWQNSQTLNSSPTLAELIPTFLATVQEEQFRRQYFCHIPLSTLESIAVQTIRNEGFQ</sequence>